<dbReference type="EMBL" id="JPWJ01000005">
    <property type="protein sequence ID" value="RCK50653.1"/>
    <property type="molecule type" value="Genomic_DNA"/>
</dbReference>
<organism evidence="1 2">
    <name type="scientific">Thalassospira xiamenensis</name>
    <dbReference type="NCBI Taxonomy" id="220697"/>
    <lineage>
        <taxon>Bacteria</taxon>
        <taxon>Pseudomonadati</taxon>
        <taxon>Pseudomonadota</taxon>
        <taxon>Alphaproteobacteria</taxon>
        <taxon>Rhodospirillales</taxon>
        <taxon>Thalassospiraceae</taxon>
        <taxon>Thalassospira</taxon>
    </lineage>
</organism>
<evidence type="ECO:0000313" key="1">
    <source>
        <dbReference type="EMBL" id="RCK50653.1"/>
    </source>
</evidence>
<dbReference type="RefSeq" id="WP_181850042.1">
    <property type="nucleotide sequence ID" value="NZ_JPWJ01000005.1"/>
</dbReference>
<reference evidence="1 2" key="1">
    <citation type="submission" date="2014-07" db="EMBL/GenBank/DDBJ databases">
        <title>Draft genome sequence of Thalassospira xiamenensis IB13.</title>
        <authorList>
            <person name="Lai Q."/>
            <person name="Shao Z."/>
        </authorList>
    </citation>
    <scope>NUCLEOTIDE SEQUENCE [LARGE SCALE GENOMIC DNA]</scope>
    <source>
        <strain evidence="1 2">IB13</strain>
    </source>
</reference>
<proteinExistence type="predicted"/>
<dbReference type="Proteomes" id="UP000252266">
    <property type="component" value="Unassembled WGS sequence"/>
</dbReference>
<accession>A0A367XAG2</accession>
<evidence type="ECO:0000313" key="2">
    <source>
        <dbReference type="Proteomes" id="UP000252266"/>
    </source>
</evidence>
<sequence>FELALVGLDQAKNLNQDTKNYLKVYVRGPMAFSLAMMHEKSRQFDILAETNLKINLSNVPGRIKEHYRTKDLESAKNVTLTG</sequence>
<gene>
    <name evidence="1" type="ORF">TH44_11805</name>
</gene>
<comment type="caution">
    <text evidence="1">The sequence shown here is derived from an EMBL/GenBank/DDBJ whole genome shotgun (WGS) entry which is preliminary data.</text>
</comment>
<feature type="non-terminal residue" evidence="1">
    <location>
        <position position="1"/>
    </location>
</feature>
<dbReference type="AlphaFoldDB" id="A0A367XAG2"/>
<protein>
    <submittedName>
        <fullName evidence="1">Uncharacterized protein</fullName>
    </submittedName>
</protein>
<name>A0A367XAG2_9PROT</name>